<reference evidence="1" key="1">
    <citation type="submission" date="2014-09" db="EMBL/GenBank/DDBJ databases">
        <authorList>
            <person name="Magalhaes I.L.F."/>
            <person name="Oliveira U."/>
            <person name="Santos F.R."/>
            <person name="Vidigal T.H.D.A."/>
            <person name="Brescovit A.D."/>
            <person name="Santos A.J."/>
        </authorList>
    </citation>
    <scope>NUCLEOTIDE SEQUENCE</scope>
    <source>
        <tissue evidence="1">Shoot tissue taken approximately 20 cm above the soil surface</tissue>
    </source>
</reference>
<protein>
    <submittedName>
        <fullName evidence="1">Uncharacterized protein</fullName>
    </submittedName>
</protein>
<name>A0A0A9AGY9_ARUDO</name>
<organism evidence="1">
    <name type="scientific">Arundo donax</name>
    <name type="common">Giant reed</name>
    <name type="synonym">Donax arundinaceus</name>
    <dbReference type="NCBI Taxonomy" id="35708"/>
    <lineage>
        <taxon>Eukaryota</taxon>
        <taxon>Viridiplantae</taxon>
        <taxon>Streptophyta</taxon>
        <taxon>Embryophyta</taxon>
        <taxon>Tracheophyta</taxon>
        <taxon>Spermatophyta</taxon>
        <taxon>Magnoliopsida</taxon>
        <taxon>Liliopsida</taxon>
        <taxon>Poales</taxon>
        <taxon>Poaceae</taxon>
        <taxon>PACMAD clade</taxon>
        <taxon>Arundinoideae</taxon>
        <taxon>Arundineae</taxon>
        <taxon>Arundo</taxon>
    </lineage>
</organism>
<dbReference type="AlphaFoldDB" id="A0A0A9AGY9"/>
<sequence length="52" mass="6339">MPNCFLHWRFLLLFIVPQHWEWIPPTAIAIVQLDQRLCYRIIGLFTILLQFL</sequence>
<accession>A0A0A9AGY9</accession>
<evidence type="ECO:0000313" key="1">
    <source>
        <dbReference type="EMBL" id="JAD46377.1"/>
    </source>
</evidence>
<reference evidence="1" key="2">
    <citation type="journal article" date="2015" name="Data Brief">
        <title>Shoot transcriptome of the giant reed, Arundo donax.</title>
        <authorList>
            <person name="Barrero R.A."/>
            <person name="Guerrero F.D."/>
            <person name="Moolhuijzen P."/>
            <person name="Goolsby J.A."/>
            <person name="Tidwell J."/>
            <person name="Bellgard S.E."/>
            <person name="Bellgard M.I."/>
        </authorList>
    </citation>
    <scope>NUCLEOTIDE SEQUENCE</scope>
    <source>
        <tissue evidence="1">Shoot tissue taken approximately 20 cm above the soil surface</tissue>
    </source>
</reference>
<proteinExistence type="predicted"/>
<dbReference type="EMBL" id="GBRH01251518">
    <property type="protein sequence ID" value="JAD46377.1"/>
    <property type="molecule type" value="Transcribed_RNA"/>
</dbReference>